<dbReference type="AlphaFoldDB" id="F1TAS9"/>
<comment type="caution">
    <text evidence="1">The sequence shown here is derived from an EMBL/GenBank/DDBJ whole genome shotgun (WGS) entry which is preliminary data.</text>
</comment>
<evidence type="ECO:0000313" key="2">
    <source>
        <dbReference type="Proteomes" id="UP000003860"/>
    </source>
</evidence>
<dbReference type="RefSeq" id="WP_004617801.1">
    <property type="nucleotide sequence ID" value="NZ_ACXX02000003.1"/>
</dbReference>
<name>F1TAS9_9FIRM</name>
<organism evidence="1 2">
    <name type="scientific">Ruminiclostridium papyrosolvens DSM 2782</name>
    <dbReference type="NCBI Taxonomy" id="588581"/>
    <lineage>
        <taxon>Bacteria</taxon>
        <taxon>Bacillati</taxon>
        <taxon>Bacillota</taxon>
        <taxon>Clostridia</taxon>
        <taxon>Eubacteriales</taxon>
        <taxon>Oscillospiraceae</taxon>
        <taxon>Ruminiclostridium</taxon>
    </lineage>
</organism>
<protein>
    <recommendedName>
        <fullName evidence="3">L-2-amino-thiazoline-4-carboxylic acid hydrolase</fullName>
    </recommendedName>
</protein>
<dbReference type="Proteomes" id="UP000003860">
    <property type="component" value="Unassembled WGS sequence"/>
</dbReference>
<evidence type="ECO:0000313" key="1">
    <source>
        <dbReference type="EMBL" id="EGD48622.1"/>
    </source>
</evidence>
<evidence type="ECO:0008006" key="3">
    <source>
        <dbReference type="Google" id="ProtNLM"/>
    </source>
</evidence>
<reference evidence="1" key="1">
    <citation type="submission" date="2009-07" db="EMBL/GenBank/DDBJ databases">
        <authorList>
            <consortium name="US DOE Joint Genome Institute (JGI-PGF)"/>
            <person name="Lucas S."/>
            <person name="Copeland A."/>
            <person name="Lapidus A."/>
            <person name="Glavina del Rio T."/>
            <person name="Tice H."/>
            <person name="Bruce D."/>
            <person name="Goodwin L."/>
            <person name="Pitluck S."/>
            <person name="Larimer F."/>
            <person name="Land M.L."/>
            <person name="Mouttaki H."/>
            <person name="He Z."/>
            <person name="Zhou J."/>
            <person name="Hemme C.L."/>
        </authorList>
    </citation>
    <scope>NUCLEOTIDE SEQUENCE [LARGE SCALE GENOMIC DNA]</scope>
    <source>
        <strain evidence="1">DSM 2782</strain>
    </source>
</reference>
<sequence length="185" mass="21090">MKTMLSIMKKRKNGISEDILPIFKSIVQTYSGNECDNRFMEAMGEHLTEKQRFTLWEQHGGCLGTGHDKVRKAFAMEHADKPLCVRLELYLDTFIKDYTGKTRNITLDEETNTITITFACDECYRHTLNGKLTAPFMLYYESCAGGRMYALEKTLGIKLKINSMDIPQSGVSKESPCIYTFNIVG</sequence>
<accession>F1TAS9</accession>
<gene>
    <name evidence="1" type="ORF">Cpap_3045</name>
</gene>
<proteinExistence type="predicted"/>
<reference evidence="1" key="2">
    <citation type="submission" date="2011-01" db="EMBL/GenBank/DDBJ databases">
        <title>The Non-contiguous Finished genome of Clostridium papyrosolvens.</title>
        <authorList>
            <person name="Lucas S."/>
            <person name="Copeland A."/>
            <person name="Lapidus A."/>
            <person name="Cheng J.-F."/>
            <person name="Goodwin L."/>
            <person name="Pitluck S."/>
            <person name="Misra M."/>
            <person name="Chertkov O."/>
            <person name="Detter J.C."/>
            <person name="Han C."/>
            <person name="Tapia R."/>
            <person name="Land M."/>
            <person name="Hauser L."/>
            <person name="Kyrpides N."/>
            <person name="Ivanova N."/>
            <person name="Pagani I."/>
            <person name="Mouttaki H."/>
            <person name="He Z."/>
            <person name="Zhou J."/>
            <person name="Hemme C.L."/>
            <person name="Woyke T."/>
        </authorList>
    </citation>
    <scope>NUCLEOTIDE SEQUENCE [LARGE SCALE GENOMIC DNA]</scope>
    <source>
        <strain evidence="1">DSM 2782</strain>
    </source>
</reference>
<keyword evidence="2" id="KW-1185">Reference proteome</keyword>
<dbReference type="EMBL" id="ACXX02000003">
    <property type="protein sequence ID" value="EGD48622.1"/>
    <property type="molecule type" value="Genomic_DNA"/>
</dbReference>
<dbReference type="OrthoDB" id="1929632at2"/>